<keyword evidence="3" id="KW-1185">Reference proteome</keyword>
<proteinExistence type="predicted"/>
<dbReference type="Gene3D" id="3.40.50.300">
    <property type="entry name" value="P-loop containing nucleotide triphosphate hydrolases"/>
    <property type="match status" value="1"/>
</dbReference>
<dbReference type="InterPro" id="IPR032171">
    <property type="entry name" value="COR-A"/>
</dbReference>
<dbReference type="Pfam" id="PF16095">
    <property type="entry name" value="COR-A"/>
    <property type="match status" value="1"/>
</dbReference>
<reference evidence="4" key="1">
    <citation type="submission" date="2025-08" db="UniProtKB">
        <authorList>
            <consortium name="RefSeq"/>
        </authorList>
    </citation>
    <scope>IDENTIFICATION</scope>
    <source>
        <tissue evidence="4">Testes</tissue>
    </source>
</reference>
<dbReference type="GeneID" id="102803322"/>
<dbReference type="Proteomes" id="UP000694865">
    <property type="component" value="Unplaced"/>
</dbReference>
<evidence type="ECO:0000313" key="3">
    <source>
        <dbReference type="Proteomes" id="UP000694865"/>
    </source>
</evidence>
<sequence>MCVGPYCTGKSSTIRTLFGEPFVKKYTSTDGIKTYGLDIFSWIKRDNNEYFCHMSEDEIKLLLGDIIPLIFLVKKGLYIIVVDISKSLNDTIHYSEDLESFTEDKVKDDVSLWVNSIYYHSIPEPDVMKSDTIVSGGSKFIIVCTKKDLVDDKQVVKQRMYEIKNHIRKHTPKPYREMYAGIFAITNKGGMEGVEADEEIPKLKNKIEELSTVFKDKQPCAQVRLELALRQMKKRTLPISEVYSKGKELGLDKEKVDKALRYYHGIREMIHFHEDAILKNVVIIDPPWLIDLLRIVVTQMPKYRKRIDLSAELEEHCSKLFEHGLLHEEMVDIILVQENRMKDKDVLLRMYEKFNIICRRRTTDSGKAVYYMPCMLNEGTLEPIKSKHESAIPLYYHFGDNFLPDSVFHQLVVKCLNSWKDALLVRNAARINIPEFEMILDLWKEGCDIGMKVCQTGEHHHSLLPWAT</sequence>
<dbReference type="SUPFAM" id="SSF52540">
    <property type="entry name" value="P-loop containing nucleoside triphosphate hydrolases"/>
    <property type="match status" value="1"/>
</dbReference>
<evidence type="ECO:0000256" key="1">
    <source>
        <dbReference type="ARBA" id="ARBA00022737"/>
    </source>
</evidence>
<evidence type="ECO:0000259" key="2">
    <source>
        <dbReference type="Pfam" id="PF16095"/>
    </source>
</evidence>
<organism evidence="3 4">
    <name type="scientific">Saccoglossus kowalevskii</name>
    <name type="common">Acorn worm</name>
    <dbReference type="NCBI Taxonomy" id="10224"/>
    <lineage>
        <taxon>Eukaryota</taxon>
        <taxon>Metazoa</taxon>
        <taxon>Hemichordata</taxon>
        <taxon>Enteropneusta</taxon>
        <taxon>Harrimaniidae</taxon>
        <taxon>Saccoglossus</taxon>
    </lineage>
</organism>
<name>A0ABM0LZA5_SACKO</name>
<accession>A0ABM0LZA5</accession>
<keyword evidence="1" id="KW-0677">Repeat</keyword>
<dbReference type="RefSeq" id="XP_006813096.1">
    <property type="nucleotide sequence ID" value="XM_006813033.1"/>
</dbReference>
<protein>
    <submittedName>
        <fullName evidence="4">Uncharacterized protein LOC102803322</fullName>
    </submittedName>
</protein>
<gene>
    <name evidence="4" type="primary">LOC102803322</name>
</gene>
<dbReference type="InterPro" id="IPR027417">
    <property type="entry name" value="P-loop_NTPase"/>
</dbReference>
<feature type="domain" description="COR" evidence="2">
    <location>
        <begin position="222"/>
        <end position="362"/>
    </location>
</feature>
<evidence type="ECO:0000313" key="4">
    <source>
        <dbReference type="RefSeq" id="XP_006813096.1"/>
    </source>
</evidence>